<gene>
    <name evidence="2" type="ordered locus">Snas_2462</name>
</gene>
<sequence>MAIVNRQPPRRPRRLDERAVAARIHRIRLRRASPGTTGWFVLPLMLVVLAIGVALLTLPIAYAFFGTDIPFVVNDAGTKAPPSFGDRAKAGALGLLCWVVFIAALWRPVRDTIAFRWPHRFASRRIALTPDGVWLARGNRVVEGLEWSQVQAVSVVEEWQSTTVPTELARPPFVEVFPVKAAKESASLLGSLIVNTTPPGPGIRGKRYLIRLDCEADDIRRLAHVLDAFAPGKRVSGGPA</sequence>
<dbReference type="EMBL" id="CP001778">
    <property type="protein sequence ID" value="ADD42145.1"/>
    <property type="molecule type" value="Genomic_DNA"/>
</dbReference>
<evidence type="ECO:0000313" key="3">
    <source>
        <dbReference type="Proteomes" id="UP000000844"/>
    </source>
</evidence>
<organism evidence="2 3">
    <name type="scientific">Stackebrandtia nassauensis (strain DSM 44728 / CIP 108903 / NRRL B-16338 / NBRC 102104 / LLR-40K-21)</name>
    <dbReference type="NCBI Taxonomy" id="446470"/>
    <lineage>
        <taxon>Bacteria</taxon>
        <taxon>Bacillati</taxon>
        <taxon>Actinomycetota</taxon>
        <taxon>Actinomycetes</taxon>
        <taxon>Glycomycetales</taxon>
        <taxon>Glycomycetaceae</taxon>
        <taxon>Stackebrandtia</taxon>
    </lineage>
</organism>
<keyword evidence="3" id="KW-1185">Reference proteome</keyword>
<feature type="transmembrane region" description="Helical" evidence="1">
    <location>
        <begin position="38"/>
        <end position="65"/>
    </location>
</feature>
<dbReference type="Proteomes" id="UP000000844">
    <property type="component" value="Chromosome"/>
</dbReference>
<dbReference type="HOGENOM" id="CLU_1155827_0_0_11"/>
<keyword evidence="1" id="KW-0812">Transmembrane</keyword>
<name>D3Q4W5_STANL</name>
<protein>
    <recommendedName>
        <fullName evidence="4">PH domain-containing protein</fullName>
    </recommendedName>
</protein>
<evidence type="ECO:0008006" key="4">
    <source>
        <dbReference type="Google" id="ProtNLM"/>
    </source>
</evidence>
<accession>D3Q4W5</accession>
<dbReference type="KEGG" id="sna:Snas_2462"/>
<evidence type="ECO:0000256" key="1">
    <source>
        <dbReference type="SAM" id="Phobius"/>
    </source>
</evidence>
<keyword evidence="1" id="KW-0472">Membrane</keyword>
<feature type="transmembrane region" description="Helical" evidence="1">
    <location>
        <begin position="88"/>
        <end position="106"/>
    </location>
</feature>
<evidence type="ECO:0000313" key="2">
    <source>
        <dbReference type="EMBL" id="ADD42145.1"/>
    </source>
</evidence>
<reference evidence="2 3" key="1">
    <citation type="journal article" date="2009" name="Stand. Genomic Sci.">
        <title>Complete genome sequence of Stackebrandtia nassauensis type strain (LLR-40K-21).</title>
        <authorList>
            <person name="Munk C."/>
            <person name="Lapidus A."/>
            <person name="Copeland A."/>
            <person name="Jando M."/>
            <person name="Mayilraj S."/>
            <person name="Glavina Del Rio T."/>
            <person name="Nolan M."/>
            <person name="Chen F."/>
            <person name="Lucas S."/>
            <person name="Tice H."/>
            <person name="Cheng J.F."/>
            <person name="Han C."/>
            <person name="Detter J.C."/>
            <person name="Bruce D."/>
            <person name="Goodwin L."/>
            <person name="Chain P."/>
            <person name="Pitluck S."/>
            <person name="Goker M."/>
            <person name="Ovchinikova G."/>
            <person name="Pati A."/>
            <person name="Ivanova N."/>
            <person name="Mavromatis K."/>
            <person name="Chen A."/>
            <person name="Palaniappan K."/>
            <person name="Land M."/>
            <person name="Hauser L."/>
            <person name="Chang Y.J."/>
            <person name="Jeffries C.D."/>
            <person name="Bristow J."/>
            <person name="Eisen J.A."/>
            <person name="Markowitz V."/>
            <person name="Hugenholtz P."/>
            <person name="Kyrpides N.C."/>
            <person name="Klenk H.P."/>
        </authorList>
    </citation>
    <scope>NUCLEOTIDE SEQUENCE [LARGE SCALE GENOMIC DNA]</scope>
    <source>
        <strain evidence="3">DSM 44728 / CIP 108903 / NRRL B-16338 / NBRC 102104 / LLR-40K-21</strain>
    </source>
</reference>
<proteinExistence type="predicted"/>
<dbReference type="AlphaFoldDB" id="D3Q4W5"/>
<keyword evidence="1" id="KW-1133">Transmembrane helix</keyword>